<comment type="subcellular location">
    <subcellularLocation>
        <location evidence="1">Cell membrane</location>
        <topology evidence="1">Single-pass membrane protein</topology>
    </subcellularLocation>
</comment>
<keyword evidence="4" id="KW-0813">Transport</keyword>
<dbReference type="RefSeq" id="WP_006045432.1">
    <property type="nucleotide sequence ID" value="NZ_JABZUD010000013.1"/>
</dbReference>
<protein>
    <recommendedName>
        <fullName evidence="3">Sec translocon accessory complex subunit YajC</fullName>
    </recommendedName>
</protein>
<dbReference type="PRINTS" id="PR01853">
    <property type="entry name" value="YAJCTRNLCASE"/>
</dbReference>
<dbReference type="NCBIfam" id="TIGR00739">
    <property type="entry name" value="yajC"/>
    <property type="match status" value="1"/>
</dbReference>
<dbReference type="InterPro" id="IPR003849">
    <property type="entry name" value="Preprotein_translocase_YajC"/>
</dbReference>
<evidence type="ECO:0000313" key="13">
    <source>
        <dbReference type="Proteomes" id="UP000249852"/>
    </source>
</evidence>
<keyword evidence="8 11" id="KW-1133">Transmembrane helix</keyword>
<proteinExistence type="inferred from homology"/>
<keyword evidence="6 11" id="KW-0812">Transmembrane</keyword>
<comment type="similarity">
    <text evidence="2">Belongs to the YajC family.</text>
</comment>
<dbReference type="PANTHER" id="PTHR33909">
    <property type="entry name" value="SEC TRANSLOCON ACCESSORY COMPLEX SUBUNIT YAJC"/>
    <property type="match status" value="1"/>
</dbReference>
<dbReference type="PANTHER" id="PTHR33909:SF1">
    <property type="entry name" value="SEC TRANSLOCON ACCESSORY COMPLEX SUBUNIT YAJC"/>
    <property type="match status" value="1"/>
</dbReference>
<reference evidence="12 13" key="1">
    <citation type="submission" date="2018-06" db="EMBL/GenBank/DDBJ databases">
        <title>Genomic Encyclopedia of Archaeal and Bacterial Type Strains, Phase II (KMG-II): from individual species to whole genera.</title>
        <authorList>
            <person name="Goeker M."/>
        </authorList>
    </citation>
    <scope>NUCLEOTIDE SEQUENCE [LARGE SCALE GENOMIC DNA]</scope>
    <source>
        <strain evidence="12 13">DSM 18710</strain>
    </source>
</reference>
<organism evidence="12 13">
    <name type="scientific">Prevotella pallens</name>
    <dbReference type="NCBI Taxonomy" id="60133"/>
    <lineage>
        <taxon>Bacteria</taxon>
        <taxon>Pseudomonadati</taxon>
        <taxon>Bacteroidota</taxon>
        <taxon>Bacteroidia</taxon>
        <taxon>Bacteroidales</taxon>
        <taxon>Prevotellaceae</taxon>
        <taxon>Prevotella</taxon>
    </lineage>
</organism>
<dbReference type="SMART" id="SM01323">
    <property type="entry name" value="YajC"/>
    <property type="match status" value="1"/>
</dbReference>
<evidence type="ECO:0000256" key="3">
    <source>
        <dbReference type="ARBA" id="ARBA00014962"/>
    </source>
</evidence>
<keyword evidence="13" id="KW-1185">Reference proteome</keyword>
<evidence type="ECO:0000256" key="7">
    <source>
        <dbReference type="ARBA" id="ARBA00022927"/>
    </source>
</evidence>
<gene>
    <name evidence="12" type="ORF">BC673_102105</name>
</gene>
<evidence type="ECO:0000256" key="6">
    <source>
        <dbReference type="ARBA" id="ARBA00022692"/>
    </source>
</evidence>
<evidence type="ECO:0000256" key="9">
    <source>
        <dbReference type="ARBA" id="ARBA00023010"/>
    </source>
</evidence>
<evidence type="ECO:0000313" key="12">
    <source>
        <dbReference type="EMBL" id="RAS48051.1"/>
    </source>
</evidence>
<keyword evidence="7" id="KW-0653">Protein transport</keyword>
<keyword evidence="10 11" id="KW-0472">Membrane</keyword>
<feature type="transmembrane region" description="Helical" evidence="11">
    <location>
        <begin position="19"/>
        <end position="37"/>
    </location>
</feature>
<evidence type="ECO:0000256" key="8">
    <source>
        <dbReference type="ARBA" id="ARBA00022989"/>
    </source>
</evidence>
<evidence type="ECO:0000256" key="1">
    <source>
        <dbReference type="ARBA" id="ARBA00004162"/>
    </source>
</evidence>
<dbReference type="Pfam" id="PF02699">
    <property type="entry name" value="YajC"/>
    <property type="match status" value="1"/>
</dbReference>
<evidence type="ECO:0000256" key="5">
    <source>
        <dbReference type="ARBA" id="ARBA00022475"/>
    </source>
</evidence>
<name>A0ABX9DTB3_9BACT</name>
<accession>A0ABX9DTB3</accession>
<keyword evidence="9" id="KW-0811">Translocation</keyword>
<keyword evidence="5" id="KW-1003">Cell membrane</keyword>
<evidence type="ECO:0000256" key="11">
    <source>
        <dbReference type="SAM" id="Phobius"/>
    </source>
</evidence>
<evidence type="ECO:0000256" key="10">
    <source>
        <dbReference type="ARBA" id="ARBA00023136"/>
    </source>
</evidence>
<evidence type="ECO:0000256" key="4">
    <source>
        <dbReference type="ARBA" id="ARBA00022448"/>
    </source>
</evidence>
<dbReference type="EMBL" id="QLTQ01000002">
    <property type="protein sequence ID" value="RAS48051.1"/>
    <property type="molecule type" value="Genomic_DNA"/>
</dbReference>
<sequence>MNTAILLAAQAAGKQGSPLPMIVMMLVIGAIMWFFMIRPQQKKQKQIRAFQNALKEGDSVVIGGGIFGKVKHIDINSNKIDVEIARGVVITVDKGYVFADAEAMRMSQNK</sequence>
<dbReference type="Proteomes" id="UP000249852">
    <property type="component" value="Unassembled WGS sequence"/>
</dbReference>
<comment type="caution">
    <text evidence="12">The sequence shown here is derived from an EMBL/GenBank/DDBJ whole genome shotgun (WGS) entry which is preliminary data.</text>
</comment>
<evidence type="ECO:0000256" key="2">
    <source>
        <dbReference type="ARBA" id="ARBA00006742"/>
    </source>
</evidence>